<dbReference type="PANTHER" id="PTHR44757">
    <property type="entry name" value="DIGUANYLATE CYCLASE DGCP"/>
    <property type="match status" value="1"/>
</dbReference>
<dbReference type="SMART" id="SM00267">
    <property type="entry name" value="GGDEF"/>
    <property type="match status" value="1"/>
</dbReference>
<dbReference type="CDD" id="cd01949">
    <property type="entry name" value="GGDEF"/>
    <property type="match status" value="1"/>
</dbReference>
<dbReference type="PANTHER" id="PTHR44757:SF2">
    <property type="entry name" value="BIOFILM ARCHITECTURE MAINTENANCE PROTEIN MBAA"/>
    <property type="match status" value="1"/>
</dbReference>
<dbReference type="NCBIfam" id="TIGR00254">
    <property type="entry name" value="GGDEF"/>
    <property type="match status" value="1"/>
</dbReference>
<feature type="signal peptide" evidence="1">
    <location>
        <begin position="1"/>
        <end position="22"/>
    </location>
</feature>
<accession>A0A397NK60</accession>
<evidence type="ECO:0000313" key="5">
    <source>
        <dbReference type="Proteomes" id="UP000266568"/>
    </source>
</evidence>
<dbReference type="RefSeq" id="WP_245968664.1">
    <property type="nucleotide sequence ID" value="NZ_QXDC01000005.1"/>
</dbReference>
<dbReference type="PROSITE" id="PS50887">
    <property type="entry name" value="GGDEF"/>
    <property type="match status" value="1"/>
</dbReference>
<dbReference type="AlphaFoldDB" id="A0A397NK60"/>
<feature type="domain" description="GGDEF" evidence="3">
    <location>
        <begin position="144"/>
        <end position="282"/>
    </location>
</feature>
<feature type="chain" id="PRO_5017216329" evidence="1">
    <location>
        <begin position="23"/>
        <end position="550"/>
    </location>
</feature>
<reference evidence="4 5" key="1">
    <citation type="submission" date="2018-08" db="EMBL/GenBank/DDBJ databases">
        <title>Genomic Encyclopedia of Type Strains, Phase IV (KMG-IV): sequencing the most valuable type-strain genomes for metagenomic binning, comparative biology and taxonomic classification.</title>
        <authorList>
            <person name="Goeker M."/>
        </authorList>
    </citation>
    <scope>NUCLEOTIDE SEQUENCE [LARGE SCALE GENOMIC DNA]</scope>
    <source>
        <strain evidence="4 5">DSM 25527</strain>
    </source>
</reference>
<dbReference type="CDD" id="cd01948">
    <property type="entry name" value="EAL"/>
    <property type="match status" value="1"/>
</dbReference>
<protein>
    <submittedName>
        <fullName evidence="4">Diguanylate cyclase (GGDEF)-like protein</fullName>
    </submittedName>
</protein>
<proteinExistence type="predicted"/>
<dbReference type="InterPro" id="IPR001633">
    <property type="entry name" value="EAL_dom"/>
</dbReference>
<dbReference type="InterPro" id="IPR000160">
    <property type="entry name" value="GGDEF_dom"/>
</dbReference>
<evidence type="ECO:0000256" key="1">
    <source>
        <dbReference type="SAM" id="SignalP"/>
    </source>
</evidence>
<dbReference type="EMBL" id="QXDC01000005">
    <property type="protein sequence ID" value="RIA36738.1"/>
    <property type="molecule type" value="Genomic_DNA"/>
</dbReference>
<comment type="caution">
    <text evidence="4">The sequence shown here is derived from an EMBL/GenBank/DDBJ whole genome shotgun (WGS) entry which is preliminary data.</text>
</comment>
<name>A0A397NK60_9SPHN</name>
<dbReference type="SUPFAM" id="SSF141868">
    <property type="entry name" value="EAL domain-like"/>
    <property type="match status" value="1"/>
</dbReference>
<feature type="domain" description="EAL" evidence="2">
    <location>
        <begin position="291"/>
        <end position="544"/>
    </location>
</feature>
<sequence>MKSRAVAFALSAGAVVFILALAATSHGRVDAQSAAIALIPAVICAAMSWACVERALAGVASAVDVAIARLSRAANGDLDEDIPAEIARTLPELAVAMDGLFRQLGENLESAQRLAMFDPVTALPNRINFRRSCERALAGLAPGSVAALLFIDLDRFKAVNDSLGHAIGDSLLGMVANRLRAVAARAGRGSHAIVGRLAGDEFTIFLPDIGSTAEAARIGRAVLFALSEPFEIAGQEIEIGASVGVALRPRHGTSLTELMRAADAAMYQAKGHGRGRVEQFSEALASQLADRAQLEIDLRSAVERDQFALVYQPQVRLTDGAIVAAEALLRWNHPGDGLRLPGSFIERAEETGLIVEIGQWVIDTVAMTIARWSRMGIEQRLAINVSRRQLDHASFFRGLRQAMHAAGAPARLLELEITETLAMHCSDDVLAAIGELRADGALVAIDDFGTGYSNLARLKVLPIDRIKLDRSIVEHIVDHAEARAVAQAVIGLIHGLGCQAVAEAVESDAQMNLLRVLGCDVVQGYAVAPPMAEAAFVDWARAGDRAISVG</sequence>
<keyword evidence="1" id="KW-0732">Signal</keyword>
<dbReference type="Pfam" id="PF00990">
    <property type="entry name" value="GGDEF"/>
    <property type="match status" value="1"/>
</dbReference>
<evidence type="ECO:0000259" key="3">
    <source>
        <dbReference type="PROSITE" id="PS50887"/>
    </source>
</evidence>
<evidence type="ECO:0000259" key="2">
    <source>
        <dbReference type="PROSITE" id="PS50883"/>
    </source>
</evidence>
<dbReference type="Proteomes" id="UP000266568">
    <property type="component" value="Unassembled WGS sequence"/>
</dbReference>
<dbReference type="InterPro" id="IPR052155">
    <property type="entry name" value="Biofilm_reg_signaling"/>
</dbReference>
<gene>
    <name evidence="4" type="ORF">DFR49_4025</name>
</gene>
<evidence type="ECO:0000313" key="4">
    <source>
        <dbReference type="EMBL" id="RIA36738.1"/>
    </source>
</evidence>
<organism evidence="4 5">
    <name type="scientific">Hephaestia caeni</name>
    <dbReference type="NCBI Taxonomy" id="645617"/>
    <lineage>
        <taxon>Bacteria</taxon>
        <taxon>Pseudomonadati</taxon>
        <taxon>Pseudomonadota</taxon>
        <taxon>Alphaproteobacteria</taxon>
        <taxon>Sphingomonadales</taxon>
        <taxon>Sphingomonadaceae</taxon>
        <taxon>Hephaestia</taxon>
    </lineage>
</organism>
<dbReference type="InterPro" id="IPR043128">
    <property type="entry name" value="Rev_trsase/Diguanyl_cyclase"/>
</dbReference>
<dbReference type="Pfam" id="PF00563">
    <property type="entry name" value="EAL"/>
    <property type="match status" value="1"/>
</dbReference>
<dbReference type="SMART" id="SM00052">
    <property type="entry name" value="EAL"/>
    <property type="match status" value="1"/>
</dbReference>
<dbReference type="InterPro" id="IPR035919">
    <property type="entry name" value="EAL_sf"/>
</dbReference>
<dbReference type="Gene3D" id="3.20.20.450">
    <property type="entry name" value="EAL domain"/>
    <property type="match status" value="1"/>
</dbReference>
<dbReference type="PROSITE" id="PS50883">
    <property type="entry name" value="EAL"/>
    <property type="match status" value="1"/>
</dbReference>
<dbReference type="Gene3D" id="3.30.70.270">
    <property type="match status" value="1"/>
</dbReference>
<keyword evidence="5" id="KW-1185">Reference proteome</keyword>
<dbReference type="SUPFAM" id="SSF55073">
    <property type="entry name" value="Nucleotide cyclase"/>
    <property type="match status" value="1"/>
</dbReference>
<dbReference type="InterPro" id="IPR029787">
    <property type="entry name" value="Nucleotide_cyclase"/>
</dbReference>